<evidence type="ECO:0000313" key="2">
    <source>
        <dbReference type="EMBL" id="KAJ8879132.1"/>
    </source>
</evidence>
<evidence type="ECO:0000256" key="1">
    <source>
        <dbReference type="SAM" id="MobiDB-lite"/>
    </source>
</evidence>
<dbReference type="Proteomes" id="UP001159363">
    <property type="component" value="Chromosome 6"/>
</dbReference>
<protein>
    <submittedName>
        <fullName evidence="2">Uncharacterized protein</fullName>
    </submittedName>
</protein>
<feature type="region of interest" description="Disordered" evidence="1">
    <location>
        <begin position="486"/>
        <end position="505"/>
    </location>
</feature>
<comment type="caution">
    <text evidence="2">The sequence shown here is derived from an EMBL/GenBank/DDBJ whole genome shotgun (WGS) entry which is preliminary data.</text>
</comment>
<dbReference type="EMBL" id="JARBHB010000007">
    <property type="protein sequence ID" value="KAJ8879132.1"/>
    <property type="molecule type" value="Genomic_DNA"/>
</dbReference>
<keyword evidence="3" id="KW-1185">Reference proteome</keyword>
<sequence length="616" mass="66967">MSEGREEMEMEMAFPFREKPDAAAATDHRVQFPTGSLPHCRKWDSCRRMLLVGGFSRESPVSPTLLFQRCSMLSSVTLIGSHDHTVESRPDSLTLLKLGKSEVVFLLVLHCVPAHPPARSVAARRGGMGWVGYVYRRRRLPRATTTGMNTPRTGINNAESRAIGTRDEEEHGGVLVLERGFRCIEAAAKRGGELVGVKFRRFQLCCEEDFCHKKTRATISTYATPTWTECCCCGRSVLPGRSCPSRLAHRAVVVGGQDAGILSVVALLCFPVRSLSPHFRATSGHATVRVQLVTCIGDGRVNVESKQVTAPPLPTTTPPITRNTFHAPLFTTHHITRSHQDEQSSIPGGLAPGLSHVGIVPDDAACRLVFSVIFRLPCHCIPALLQLHTNLASPTAFLKTSDKGYLASSVVTEINNNPYYRPLVVKLFGAPSVWGAAGCEFESHPARSPPRRSGFDPRPGHSGCSHVRIVPDDAVGRRVFLGDYLSPPPPPAPHSDAAPYSHQSPSSALKTSMLRASTPSFATVASSPAFRQGVPGFDSQLGAHADFRTREIVAYVAIGWRVSSACSHFPPSLYKGWKGEEGCLSQIFAWLGATLFPKEIFSPLLNPLTLFPKSSS</sequence>
<organism evidence="2 3">
    <name type="scientific">Dryococelus australis</name>
    <dbReference type="NCBI Taxonomy" id="614101"/>
    <lineage>
        <taxon>Eukaryota</taxon>
        <taxon>Metazoa</taxon>
        <taxon>Ecdysozoa</taxon>
        <taxon>Arthropoda</taxon>
        <taxon>Hexapoda</taxon>
        <taxon>Insecta</taxon>
        <taxon>Pterygota</taxon>
        <taxon>Neoptera</taxon>
        <taxon>Polyneoptera</taxon>
        <taxon>Phasmatodea</taxon>
        <taxon>Verophasmatodea</taxon>
        <taxon>Anareolatae</taxon>
        <taxon>Phasmatidae</taxon>
        <taxon>Eurycanthinae</taxon>
        <taxon>Dryococelus</taxon>
    </lineage>
</organism>
<accession>A0ABQ9H4E8</accession>
<evidence type="ECO:0000313" key="3">
    <source>
        <dbReference type="Proteomes" id="UP001159363"/>
    </source>
</evidence>
<reference evidence="2 3" key="1">
    <citation type="submission" date="2023-02" db="EMBL/GenBank/DDBJ databases">
        <title>LHISI_Scaffold_Assembly.</title>
        <authorList>
            <person name="Stuart O.P."/>
            <person name="Cleave R."/>
            <person name="Magrath M.J.L."/>
            <person name="Mikheyev A.S."/>
        </authorList>
    </citation>
    <scope>NUCLEOTIDE SEQUENCE [LARGE SCALE GENOMIC DNA]</scope>
    <source>
        <strain evidence="2">Daus_M_001</strain>
        <tissue evidence="2">Leg muscle</tissue>
    </source>
</reference>
<proteinExistence type="predicted"/>
<gene>
    <name evidence="2" type="ORF">PR048_019738</name>
</gene>
<name>A0ABQ9H4E8_9NEOP</name>